<evidence type="ECO:0000256" key="4">
    <source>
        <dbReference type="ARBA" id="ARBA00022432"/>
    </source>
</evidence>
<organism evidence="10 11">
    <name type="scientific">Ancylobacter oerskovii</name>
    <dbReference type="NCBI Taxonomy" id="459519"/>
    <lineage>
        <taxon>Bacteria</taxon>
        <taxon>Pseudomonadati</taxon>
        <taxon>Pseudomonadota</taxon>
        <taxon>Alphaproteobacteria</taxon>
        <taxon>Hyphomicrobiales</taxon>
        <taxon>Xanthobacteraceae</taxon>
        <taxon>Ancylobacter</taxon>
    </lineage>
</organism>
<dbReference type="PANTHER" id="PTHR30031">
    <property type="entry name" value="PHOSPHOENOLPYRUVATE CARBOXYKINASE ATP"/>
    <property type="match status" value="1"/>
</dbReference>
<evidence type="ECO:0000256" key="3">
    <source>
        <dbReference type="ARBA" id="ARBA00012363"/>
    </source>
</evidence>
<name>A0ABW4YWX8_9HYPH</name>
<evidence type="ECO:0000256" key="5">
    <source>
        <dbReference type="ARBA" id="ARBA00022741"/>
    </source>
</evidence>
<dbReference type="Pfam" id="PF01293">
    <property type="entry name" value="PEPCK_ATP"/>
    <property type="match status" value="1"/>
</dbReference>
<keyword evidence="6" id="KW-0210">Decarboxylase</keyword>
<sequence length="510" mass="53012">MLETGMRNPENAAAAAGLSGSGKVFWNLAGPTLYERAIARGEARLSAAGALVVESGAASTAPLPRHLLGEANEPTNAPDGVARLDPETFERLKQEMLAHAAGRTLFAQDLHVATAAGEARRLRVFAEHAWQALAIRNLMQQPASEAIAGFVPDITLFCLPHFRPDADRHGIAGPGVIAEDQGIGLVLVGGTLDLGHVEQALVAHLGDLLAGIGTLTLNGAASLGTEGELALFLGPPDSGKSALAGAFAADPRFTLMADGPLGWNRDGVFGLFAGRRRRVHQLDARGGFGTVLENVPLDADSREPDLAGAAAARAILPGTHAGSAGAPRTLVLASCDGFGVLPSIARLSPEQAVYHLLSGYTAPADDGEAPRARFAAAHPPAAGAHLLRELIAGGETQCWLVNTGWSGGQAGRGARILPEATHMLVAAALDGSLAAGAFRADPHFGFEVPVEVEGVDAKLLDPVEAWANRREHATAAKRLVDLFAENFARFEAEVDPEVRDAQPRMAIAAE</sequence>
<evidence type="ECO:0000256" key="9">
    <source>
        <dbReference type="ARBA" id="ARBA00047371"/>
    </source>
</evidence>
<dbReference type="InterPro" id="IPR013035">
    <property type="entry name" value="PEP_carboxykinase_C"/>
</dbReference>
<proteinExistence type="inferred from homology"/>
<dbReference type="SUPFAM" id="SSF68923">
    <property type="entry name" value="PEP carboxykinase N-terminal domain"/>
    <property type="match status" value="1"/>
</dbReference>
<dbReference type="Gene3D" id="3.90.228.20">
    <property type="match status" value="1"/>
</dbReference>
<evidence type="ECO:0000256" key="2">
    <source>
        <dbReference type="ARBA" id="ARBA00006052"/>
    </source>
</evidence>
<protein>
    <recommendedName>
        <fullName evidence="3">phosphoenolpyruvate carboxykinase (ATP)</fullName>
        <ecNumber evidence="3">4.1.1.49</ecNumber>
    </recommendedName>
</protein>
<dbReference type="InterPro" id="IPR008210">
    <property type="entry name" value="PEP_carboxykinase_N"/>
</dbReference>
<gene>
    <name evidence="10" type="ORF">ACFSNC_09380</name>
</gene>
<accession>A0ABW4YWX8</accession>
<dbReference type="PANTHER" id="PTHR30031:SF0">
    <property type="entry name" value="PHOSPHOENOLPYRUVATE CARBOXYKINASE (ATP)"/>
    <property type="match status" value="1"/>
</dbReference>
<dbReference type="Proteomes" id="UP001597299">
    <property type="component" value="Unassembled WGS sequence"/>
</dbReference>
<keyword evidence="8 10" id="KW-0456">Lyase</keyword>
<keyword evidence="11" id="KW-1185">Reference proteome</keyword>
<keyword evidence="7" id="KW-0067">ATP-binding</keyword>
<keyword evidence="5" id="KW-0547">Nucleotide-binding</keyword>
<dbReference type="Gene3D" id="3.40.449.10">
    <property type="entry name" value="Phosphoenolpyruvate Carboxykinase, domain 1"/>
    <property type="match status" value="1"/>
</dbReference>
<keyword evidence="4" id="KW-0312">Gluconeogenesis</keyword>
<dbReference type="Gene3D" id="2.170.8.10">
    <property type="entry name" value="Phosphoenolpyruvate Carboxykinase, domain 2"/>
    <property type="match status" value="1"/>
</dbReference>
<evidence type="ECO:0000313" key="10">
    <source>
        <dbReference type="EMBL" id="MFD2140609.1"/>
    </source>
</evidence>
<dbReference type="InterPro" id="IPR001272">
    <property type="entry name" value="PEP_carboxykinase_ATP"/>
</dbReference>
<comment type="catalytic activity">
    <reaction evidence="9">
        <text>oxaloacetate + ATP = phosphoenolpyruvate + ADP + CO2</text>
        <dbReference type="Rhea" id="RHEA:18617"/>
        <dbReference type="ChEBI" id="CHEBI:16452"/>
        <dbReference type="ChEBI" id="CHEBI:16526"/>
        <dbReference type="ChEBI" id="CHEBI:30616"/>
        <dbReference type="ChEBI" id="CHEBI:58702"/>
        <dbReference type="ChEBI" id="CHEBI:456216"/>
        <dbReference type="EC" id="4.1.1.49"/>
    </reaction>
</comment>
<evidence type="ECO:0000313" key="11">
    <source>
        <dbReference type="Proteomes" id="UP001597299"/>
    </source>
</evidence>
<dbReference type="SUPFAM" id="SSF53795">
    <property type="entry name" value="PEP carboxykinase-like"/>
    <property type="match status" value="1"/>
</dbReference>
<evidence type="ECO:0000256" key="6">
    <source>
        <dbReference type="ARBA" id="ARBA00022793"/>
    </source>
</evidence>
<comment type="caution">
    <text evidence="10">The sequence shown here is derived from an EMBL/GenBank/DDBJ whole genome shotgun (WGS) entry which is preliminary data.</text>
</comment>
<dbReference type="PIRSF" id="PIRSF006294">
    <property type="entry name" value="PEP_crbxkin"/>
    <property type="match status" value="1"/>
</dbReference>
<dbReference type="EMBL" id="JBHUHD010000001">
    <property type="protein sequence ID" value="MFD2140609.1"/>
    <property type="molecule type" value="Genomic_DNA"/>
</dbReference>
<evidence type="ECO:0000256" key="1">
    <source>
        <dbReference type="ARBA" id="ARBA00004742"/>
    </source>
</evidence>
<comment type="pathway">
    <text evidence="1">Carbohydrate biosynthesis; gluconeogenesis.</text>
</comment>
<dbReference type="RefSeq" id="WP_213350920.1">
    <property type="nucleotide sequence ID" value="NZ_JAHBGB010000002.1"/>
</dbReference>
<evidence type="ECO:0000256" key="7">
    <source>
        <dbReference type="ARBA" id="ARBA00022840"/>
    </source>
</evidence>
<evidence type="ECO:0000256" key="8">
    <source>
        <dbReference type="ARBA" id="ARBA00023239"/>
    </source>
</evidence>
<reference evidence="11" key="1">
    <citation type="journal article" date="2019" name="Int. J. Syst. Evol. Microbiol.">
        <title>The Global Catalogue of Microorganisms (GCM) 10K type strain sequencing project: providing services to taxonomists for standard genome sequencing and annotation.</title>
        <authorList>
            <consortium name="The Broad Institute Genomics Platform"/>
            <consortium name="The Broad Institute Genome Sequencing Center for Infectious Disease"/>
            <person name="Wu L."/>
            <person name="Ma J."/>
        </authorList>
    </citation>
    <scope>NUCLEOTIDE SEQUENCE [LARGE SCALE GENOMIC DNA]</scope>
    <source>
        <strain evidence="11">CCM 7435</strain>
    </source>
</reference>
<dbReference type="GO" id="GO:0004612">
    <property type="term" value="F:phosphoenolpyruvate carboxykinase (ATP) activity"/>
    <property type="evidence" value="ECO:0007669"/>
    <property type="project" value="UniProtKB-EC"/>
</dbReference>
<dbReference type="EC" id="4.1.1.49" evidence="3"/>
<comment type="similarity">
    <text evidence="2">Belongs to the phosphoenolpyruvate carboxykinase (ATP) family.</text>
</comment>